<evidence type="ECO:0000256" key="1">
    <source>
        <dbReference type="SAM" id="Phobius"/>
    </source>
</evidence>
<organism evidence="2 3">
    <name type="scientific">Bacteriovorax antarcticus</name>
    <dbReference type="NCBI Taxonomy" id="3088717"/>
    <lineage>
        <taxon>Bacteria</taxon>
        <taxon>Pseudomonadati</taxon>
        <taxon>Bdellovibrionota</taxon>
        <taxon>Bacteriovoracia</taxon>
        <taxon>Bacteriovoracales</taxon>
        <taxon>Bacteriovoracaceae</taxon>
        <taxon>Bacteriovorax</taxon>
    </lineage>
</organism>
<gene>
    <name evidence="2" type="ORF">SHI21_11700</name>
</gene>
<name>A0ABU5VVB5_9BACT</name>
<protein>
    <submittedName>
        <fullName evidence="2">SEC59/DGK1/VTE5 family protein</fullName>
    </submittedName>
</protein>
<keyword evidence="1" id="KW-1133">Transmembrane helix</keyword>
<keyword evidence="1" id="KW-0472">Membrane</keyword>
<evidence type="ECO:0000313" key="2">
    <source>
        <dbReference type="EMBL" id="MEA9356877.1"/>
    </source>
</evidence>
<dbReference type="PANTHER" id="PTHR31303">
    <property type="entry name" value="CTP-DEPENDENT DIACYLGLYCEROL KINASE 1"/>
    <property type="match status" value="1"/>
</dbReference>
<reference evidence="2 3" key="1">
    <citation type="submission" date="2023-11" db="EMBL/GenBank/DDBJ databases">
        <title>A Novel Polar Bacteriovorax (B. antarcticus) Isolated from the Biocrust in Antarctica.</title>
        <authorList>
            <person name="Mun W."/>
            <person name="Choi S.Y."/>
            <person name="Mitchell R.J."/>
        </authorList>
    </citation>
    <scope>NUCLEOTIDE SEQUENCE [LARGE SCALE GENOMIC DNA]</scope>
    <source>
        <strain evidence="2 3">PP10</strain>
    </source>
</reference>
<sequence>MGQAFMSQFRISSPLRMRSDLHLTRKVWHISTGLIGLVVYKKSGFTPEFTATALLTLAIAAFLFELLRLKNEKVNQLAMVLMKPVMRESERNSVSGLPFYALGVSLALFFFPERIAILAILFLIFADPIASFIGILYGRDKILPNKSLQGTIAAFSVCYIATLVYGMIYVGPSMNLLLFAVAAGIIGCVSEMCSQFVDDNLCIPVVSGLGLFLVNFIFQIF</sequence>
<feature type="transmembrane region" description="Helical" evidence="1">
    <location>
        <begin position="201"/>
        <end position="220"/>
    </location>
</feature>
<dbReference type="RefSeq" id="WP_323576772.1">
    <property type="nucleotide sequence ID" value="NZ_JAYGJQ010000002.1"/>
</dbReference>
<comment type="caution">
    <text evidence="2">The sequence shown here is derived from an EMBL/GenBank/DDBJ whole genome shotgun (WGS) entry which is preliminary data.</text>
</comment>
<dbReference type="InterPro" id="IPR037997">
    <property type="entry name" value="Dgk1-like"/>
</dbReference>
<proteinExistence type="predicted"/>
<dbReference type="Proteomes" id="UP001302274">
    <property type="component" value="Unassembled WGS sequence"/>
</dbReference>
<feature type="transmembrane region" description="Helical" evidence="1">
    <location>
        <begin position="150"/>
        <end position="170"/>
    </location>
</feature>
<feature type="transmembrane region" description="Helical" evidence="1">
    <location>
        <begin position="176"/>
        <end position="194"/>
    </location>
</feature>
<feature type="transmembrane region" description="Helical" evidence="1">
    <location>
        <begin position="26"/>
        <end position="43"/>
    </location>
</feature>
<feature type="transmembrane region" description="Helical" evidence="1">
    <location>
        <begin position="92"/>
        <end position="111"/>
    </location>
</feature>
<dbReference type="EMBL" id="JAYGJQ010000002">
    <property type="protein sequence ID" value="MEA9356877.1"/>
    <property type="molecule type" value="Genomic_DNA"/>
</dbReference>
<keyword evidence="3" id="KW-1185">Reference proteome</keyword>
<evidence type="ECO:0000313" key="3">
    <source>
        <dbReference type="Proteomes" id="UP001302274"/>
    </source>
</evidence>
<keyword evidence="1" id="KW-0812">Transmembrane</keyword>
<feature type="transmembrane region" description="Helical" evidence="1">
    <location>
        <begin position="117"/>
        <end position="138"/>
    </location>
</feature>
<accession>A0ABU5VVB5</accession>
<feature type="transmembrane region" description="Helical" evidence="1">
    <location>
        <begin position="49"/>
        <end position="67"/>
    </location>
</feature>
<dbReference type="PANTHER" id="PTHR31303:SF1">
    <property type="entry name" value="CTP-DEPENDENT DIACYLGLYCEROL KINASE 1"/>
    <property type="match status" value="1"/>
</dbReference>